<dbReference type="GO" id="GO:0000287">
    <property type="term" value="F:magnesium ion binding"/>
    <property type="evidence" value="ECO:0007669"/>
    <property type="project" value="InterPro"/>
</dbReference>
<dbReference type="GO" id="GO:0050532">
    <property type="term" value="F:2-phosphosulfolactate phosphatase activity"/>
    <property type="evidence" value="ECO:0007669"/>
    <property type="project" value="UniProtKB-EC"/>
</dbReference>
<dbReference type="GO" id="GO:0050545">
    <property type="term" value="F:sulfopyruvate decarboxylase activity"/>
    <property type="evidence" value="ECO:0007669"/>
    <property type="project" value="TreeGrafter"/>
</dbReference>
<dbReference type="PANTHER" id="PTHR37311">
    <property type="entry name" value="2-PHOSPHOSULFOLACTATE PHOSPHATASE-RELATED"/>
    <property type="match status" value="1"/>
</dbReference>
<dbReference type="Proteomes" id="UP000070224">
    <property type="component" value="Unassembled WGS sequence"/>
</dbReference>
<dbReference type="InterPro" id="IPR005238">
    <property type="entry name" value="ComB-like"/>
</dbReference>
<evidence type="ECO:0000313" key="8">
    <source>
        <dbReference type="EMBL" id="KXB73351.1"/>
    </source>
</evidence>
<evidence type="ECO:0000256" key="5">
    <source>
        <dbReference type="ARBA" id="ARBA00022801"/>
    </source>
</evidence>
<dbReference type="PANTHER" id="PTHR37311:SF1">
    <property type="entry name" value="2-PHOSPHOSULFOLACTATE PHOSPHATASE-RELATED"/>
    <property type="match status" value="1"/>
</dbReference>
<dbReference type="EMBL" id="LSDK01000140">
    <property type="protein sequence ID" value="KXB73351.1"/>
    <property type="molecule type" value="Genomic_DNA"/>
</dbReference>
<keyword evidence="5" id="KW-0378">Hydrolase</keyword>
<dbReference type="AlphaFoldDB" id="A0A134B0A7"/>
<comment type="catalytic activity">
    <reaction evidence="7">
        <text>(2R)-O-phospho-3-sulfolactate + H2O = (2R)-3-sulfolactate + phosphate</text>
        <dbReference type="Rhea" id="RHEA:23416"/>
        <dbReference type="ChEBI" id="CHEBI:15377"/>
        <dbReference type="ChEBI" id="CHEBI:15597"/>
        <dbReference type="ChEBI" id="CHEBI:43474"/>
        <dbReference type="ChEBI" id="CHEBI:58738"/>
        <dbReference type="EC" id="3.1.3.71"/>
    </reaction>
</comment>
<evidence type="ECO:0000256" key="6">
    <source>
        <dbReference type="ARBA" id="ARBA00022842"/>
    </source>
</evidence>
<dbReference type="OrthoDB" id="4913at2"/>
<dbReference type="EC" id="3.1.3.71" evidence="3"/>
<comment type="similarity">
    <text evidence="2">Belongs to the ComB family.</text>
</comment>
<dbReference type="InterPro" id="IPR036702">
    <property type="entry name" value="ComB-like_sf"/>
</dbReference>
<organism evidence="8 9">
    <name type="scientific">Porphyromonas somerae</name>
    <dbReference type="NCBI Taxonomy" id="322095"/>
    <lineage>
        <taxon>Bacteria</taxon>
        <taxon>Pseudomonadati</taxon>
        <taxon>Bacteroidota</taxon>
        <taxon>Bacteroidia</taxon>
        <taxon>Bacteroidales</taxon>
        <taxon>Porphyromonadaceae</taxon>
        <taxon>Porphyromonas</taxon>
    </lineage>
</organism>
<accession>A0A134B0A7</accession>
<comment type="cofactor">
    <cofactor evidence="1">
        <name>Mg(2+)</name>
        <dbReference type="ChEBI" id="CHEBI:18420"/>
    </cofactor>
</comment>
<dbReference type="Gene3D" id="3.90.1560.10">
    <property type="entry name" value="ComB-like"/>
    <property type="match status" value="1"/>
</dbReference>
<gene>
    <name evidence="8" type="ORF">HMPREF3185_02093</name>
</gene>
<dbReference type="PATRIC" id="fig|322095.3.peg.2063"/>
<name>A0A134B0A7_9PORP</name>
<dbReference type="RefSeq" id="WP_060936112.1">
    <property type="nucleotide sequence ID" value="NZ_KQ960466.1"/>
</dbReference>
<protein>
    <recommendedName>
        <fullName evidence="4">Probable 2-phosphosulfolactate phosphatase</fullName>
        <ecNumber evidence="3">3.1.3.71</ecNumber>
    </recommendedName>
</protein>
<keyword evidence="6" id="KW-0460">Magnesium</keyword>
<sequence length="237" mass="25972">MQVYLCPSPELYPLYHRPNSIVIIVDIFRASTTMVAAFAHGAKGILPVASTEEAEETGKRLGALIAAERNVVRCDFAQLGNDPAEYTTNLVSGREIVFTTTNGTRALTIAREHGAEEILVGALTNLRATIDYCQRSGRDVVVLAAGWKGQASMEDMLYAGAFAVEADATAGDDTTRMVRDLWKDHAATLEARTEYIKSSDHYARLEQAGFADCVTYCMSLSLFDLVLRLEDGWLRAL</sequence>
<dbReference type="STRING" id="322095.HMPREF3185_02093"/>
<evidence type="ECO:0000256" key="3">
    <source>
        <dbReference type="ARBA" id="ARBA00012953"/>
    </source>
</evidence>
<proteinExistence type="inferred from homology"/>
<dbReference type="SUPFAM" id="SSF142823">
    <property type="entry name" value="ComB-like"/>
    <property type="match status" value="1"/>
</dbReference>
<reference evidence="9" key="1">
    <citation type="submission" date="2016-01" db="EMBL/GenBank/DDBJ databases">
        <authorList>
            <person name="Mitreva M."/>
            <person name="Pepin K.H."/>
            <person name="Mihindukulasuriya K.A."/>
            <person name="Fulton R."/>
            <person name="Fronick C."/>
            <person name="O'Laughlin M."/>
            <person name="Miner T."/>
            <person name="Herter B."/>
            <person name="Rosa B.A."/>
            <person name="Cordes M."/>
            <person name="Tomlinson C."/>
            <person name="Wollam A."/>
            <person name="Palsikar V.B."/>
            <person name="Mardis E.R."/>
            <person name="Wilson R.K."/>
        </authorList>
    </citation>
    <scope>NUCLEOTIDE SEQUENCE [LARGE SCALE GENOMIC DNA]</scope>
    <source>
        <strain evidence="9">KA00683</strain>
    </source>
</reference>
<evidence type="ECO:0000313" key="9">
    <source>
        <dbReference type="Proteomes" id="UP000070224"/>
    </source>
</evidence>
<evidence type="ECO:0000256" key="4">
    <source>
        <dbReference type="ARBA" id="ARBA00021948"/>
    </source>
</evidence>
<evidence type="ECO:0000256" key="2">
    <source>
        <dbReference type="ARBA" id="ARBA00009997"/>
    </source>
</evidence>
<evidence type="ECO:0000256" key="1">
    <source>
        <dbReference type="ARBA" id="ARBA00001946"/>
    </source>
</evidence>
<evidence type="ECO:0000256" key="7">
    <source>
        <dbReference type="ARBA" id="ARBA00033711"/>
    </source>
</evidence>
<dbReference type="Pfam" id="PF04029">
    <property type="entry name" value="2-ph_phosp"/>
    <property type="match status" value="1"/>
</dbReference>
<keyword evidence="9" id="KW-1185">Reference proteome</keyword>
<comment type="caution">
    <text evidence="8">The sequence shown here is derived from an EMBL/GenBank/DDBJ whole genome shotgun (WGS) entry which is preliminary data.</text>
</comment>